<evidence type="ECO:0000256" key="4">
    <source>
        <dbReference type="ARBA" id="ARBA00022989"/>
    </source>
</evidence>
<feature type="transmembrane region" description="Helical" evidence="7">
    <location>
        <begin position="102"/>
        <end position="120"/>
    </location>
</feature>
<dbReference type="GO" id="GO:0005886">
    <property type="term" value="C:plasma membrane"/>
    <property type="evidence" value="ECO:0007669"/>
    <property type="project" value="UniProtKB-SubCell"/>
</dbReference>
<keyword evidence="2" id="KW-1003">Cell membrane</keyword>
<keyword evidence="5 7" id="KW-0472">Membrane</keyword>
<evidence type="ECO:0000313" key="9">
    <source>
        <dbReference type="EMBL" id="SPM30085.1"/>
    </source>
</evidence>
<evidence type="ECO:0000313" key="10">
    <source>
        <dbReference type="Proteomes" id="UP000241595"/>
    </source>
</evidence>
<keyword evidence="4 7" id="KW-1133">Transmembrane helix</keyword>
<reference evidence="9 10" key="1">
    <citation type="submission" date="2017-01" db="EMBL/GenBank/DDBJ databases">
        <authorList>
            <consortium name="Urmite Genomes"/>
        </authorList>
    </citation>
    <scope>NUCLEOTIDE SEQUENCE [LARGE SCALE GENOMIC DNA]</scope>
    <source>
        <strain evidence="9 10">AB308</strain>
    </source>
</reference>
<protein>
    <submittedName>
        <fullName evidence="9">Membrane protein-like protein</fullName>
    </submittedName>
</protein>
<evidence type="ECO:0000256" key="1">
    <source>
        <dbReference type="ARBA" id="ARBA00004651"/>
    </source>
</evidence>
<evidence type="ECO:0000256" key="2">
    <source>
        <dbReference type="ARBA" id="ARBA00022475"/>
    </source>
</evidence>
<evidence type="ECO:0000256" key="5">
    <source>
        <dbReference type="ARBA" id="ARBA00023136"/>
    </source>
</evidence>
<feature type="transmembrane region" description="Helical" evidence="7">
    <location>
        <begin position="480"/>
        <end position="502"/>
    </location>
</feature>
<name>A0A2U3NF09_9MYCO</name>
<feature type="transmembrane region" description="Helical" evidence="7">
    <location>
        <begin position="77"/>
        <end position="96"/>
    </location>
</feature>
<evidence type="ECO:0000256" key="7">
    <source>
        <dbReference type="SAM" id="Phobius"/>
    </source>
</evidence>
<evidence type="ECO:0000256" key="3">
    <source>
        <dbReference type="ARBA" id="ARBA00022692"/>
    </source>
</evidence>
<feature type="domain" description="Integral membrane bound transporter" evidence="8">
    <location>
        <begin position="402"/>
        <end position="527"/>
    </location>
</feature>
<accession>A0A2U3NF09</accession>
<gene>
    <name evidence="9" type="ORF">MTAB308_3585</name>
</gene>
<keyword evidence="3 7" id="KW-0812">Transmembrane</keyword>
<sequence>MLTRVSPIRRAMQVVRDTDPERDGLRRAVRAAIMVPATAGFAFGVVGGKAVPLYALLGAFWLLVVTEFPGNRQQRAVAYLGLAVNGFVLITLGTLVAPIAPLAVTLMFFLGVAVVLAGMLSATMSAGLRATLLCYVWPVCTPVGPVGERLLGWLIAVAICVPAALYLLPPRHYGALRRHVALVCGALADRIEGVGSAEDVAAAMDELRANFLAASFRPVGLSAGSRALVRVVDVLELVADLVDDDTGVTLGAVAPAAVDVLRSCARLLDASQLPDRAANRAVLDEALPRLRSSARHNYREDVALILGAKDDASAIETGRLLLGCRIITTTIALTGRVIAAAAAADARPVWARALGLQLPPTGFADRLSSETAAGATIVTGFLAARSVAAHNGLRMGVGLALAVAVTHLHLVEHGFWVVVGTMVVLSSSALSTRTKVFQAVAGTTLGIALGGVLVGAVGSVPAVLWLLVPVTVFGSTYLPRFLSFTAAQAMSALSLLVILNLTAPAGWHVGLLRIEDIAMGAAVGMAVSLLLWPRGATAAVASLIGAAVDVNVRYLQVAVLRVVRDRPQHPPQGTEGAEGADGHLAALSHDALVGGRRVDDAVRHYLSETGSGADLRTPVVRAANRATWLRLAADMVADVRTLPPSGAYPAARAVLKEHLQFVTQQASGRSDAASRPMAGEVARALRAEAIDQVEPVEAAQPFVTVAATLSQLELILQHETDSATTSSISE</sequence>
<dbReference type="EMBL" id="FTRV01000015">
    <property type="protein sequence ID" value="SPM30085.1"/>
    <property type="molecule type" value="Genomic_DNA"/>
</dbReference>
<dbReference type="InterPro" id="IPR049453">
    <property type="entry name" value="Memb_transporter_dom"/>
</dbReference>
<dbReference type="RefSeq" id="WP_077100968.1">
    <property type="nucleotide sequence ID" value="NZ_LT717701.1"/>
</dbReference>
<keyword evidence="10" id="KW-1185">Reference proteome</keyword>
<dbReference type="STRING" id="1841859.GCA_900157385_03587"/>
<dbReference type="OrthoDB" id="4638444at2"/>
<dbReference type="PANTHER" id="PTHR30509:SF9">
    <property type="entry name" value="MULTIDRUG RESISTANCE PROTEIN MDTO"/>
    <property type="match status" value="1"/>
</dbReference>
<dbReference type="Pfam" id="PF13515">
    <property type="entry name" value="FUSC_2"/>
    <property type="match status" value="1"/>
</dbReference>
<proteinExistence type="inferred from homology"/>
<feature type="transmembrane region" description="Helical" evidence="7">
    <location>
        <begin position="444"/>
        <end position="468"/>
    </location>
</feature>
<comment type="similarity">
    <text evidence="6">Belongs to the YccS/YhfK family.</text>
</comment>
<feature type="transmembrane region" description="Helical" evidence="7">
    <location>
        <begin position="150"/>
        <end position="168"/>
    </location>
</feature>
<dbReference type="AlphaFoldDB" id="A0A2U3NF09"/>
<evidence type="ECO:0000259" key="8">
    <source>
        <dbReference type="Pfam" id="PF13515"/>
    </source>
</evidence>
<comment type="subcellular location">
    <subcellularLocation>
        <location evidence="1">Cell membrane</location>
        <topology evidence="1">Multi-pass membrane protein</topology>
    </subcellularLocation>
</comment>
<evidence type="ECO:0000256" key="6">
    <source>
        <dbReference type="ARBA" id="ARBA00043993"/>
    </source>
</evidence>
<dbReference type="PANTHER" id="PTHR30509">
    <property type="entry name" value="P-HYDROXYBENZOIC ACID EFFLUX PUMP SUBUNIT-RELATED"/>
    <property type="match status" value="1"/>
</dbReference>
<organism evidence="9 10">
    <name type="scientific">Mycobacterium terramassiliense</name>
    <dbReference type="NCBI Taxonomy" id="1841859"/>
    <lineage>
        <taxon>Bacteria</taxon>
        <taxon>Bacillati</taxon>
        <taxon>Actinomycetota</taxon>
        <taxon>Actinomycetes</taxon>
        <taxon>Mycobacteriales</taxon>
        <taxon>Mycobacteriaceae</taxon>
        <taxon>Mycobacterium</taxon>
    </lineage>
</organism>
<dbReference type="Proteomes" id="UP000241595">
    <property type="component" value="Unassembled WGS sequence"/>
</dbReference>